<dbReference type="OrthoDB" id="944647at2"/>
<organism evidence="1 2">
    <name type="scientific">Anaerostipes rhamnosivorans</name>
    <dbReference type="NCBI Taxonomy" id="1229621"/>
    <lineage>
        <taxon>Bacteria</taxon>
        <taxon>Bacillati</taxon>
        <taxon>Bacillota</taxon>
        <taxon>Clostridia</taxon>
        <taxon>Lachnospirales</taxon>
        <taxon>Lachnospiraceae</taxon>
        <taxon>Anaerostipes</taxon>
    </lineage>
</organism>
<protein>
    <submittedName>
        <fullName evidence="1">Antirestriction protein</fullName>
    </submittedName>
</protein>
<dbReference type="EMBL" id="CP040058">
    <property type="protein sequence ID" value="QCP34915.1"/>
    <property type="molecule type" value="Genomic_DNA"/>
</dbReference>
<accession>A0A4P8IDP9</accession>
<dbReference type="InterPro" id="IPR041893">
    <property type="entry name" value="ArdA_dom3"/>
</dbReference>
<gene>
    <name evidence="1" type="ORF">AR1Y2_1461</name>
</gene>
<dbReference type="InterPro" id="IPR009899">
    <property type="entry name" value="ArdA"/>
</dbReference>
<sequence>MRVCLKNKESKDETGTWFVMPTNVTAVEYILGKGSYVVVDTELPFFLEKGEYDLEELNRACEQIESISDFIPIEDIEEIRKKWFSNIFELLNHVDELEYYRCCRSMWDVAERMLETELSEARRKDIDLDAYATDLEAERDFLITETSVIERRK</sequence>
<reference evidence="1 2" key="1">
    <citation type="submission" date="2019-05" db="EMBL/GenBank/DDBJ databases">
        <title>Complete genome sequencing of Anaerostipes rhamnosivorans.</title>
        <authorList>
            <person name="Bui T.P.N."/>
            <person name="de Vos W.M."/>
        </authorList>
    </citation>
    <scope>NUCLEOTIDE SEQUENCE [LARGE SCALE GENOMIC DNA]</scope>
    <source>
        <strain evidence="1 2">1y2</strain>
    </source>
</reference>
<dbReference type="Pfam" id="PF07275">
    <property type="entry name" value="ArdA"/>
    <property type="match status" value="1"/>
</dbReference>
<dbReference type="Proteomes" id="UP000298653">
    <property type="component" value="Chromosome"/>
</dbReference>
<proteinExistence type="predicted"/>
<dbReference type="Gene3D" id="1.10.10.1190">
    <property type="entry name" value="Antirestriction protein ArdA, domain 3"/>
    <property type="match status" value="1"/>
</dbReference>
<dbReference type="KEGG" id="arf:AR1Y2_1461"/>
<keyword evidence="2" id="KW-1185">Reference proteome</keyword>
<dbReference type="RefSeq" id="WP_022261423.1">
    <property type="nucleotide sequence ID" value="NZ_CP040058.1"/>
</dbReference>
<evidence type="ECO:0000313" key="2">
    <source>
        <dbReference type="Proteomes" id="UP000298653"/>
    </source>
</evidence>
<name>A0A4P8IDP9_9FIRM</name>
<dbReference type="AlphaFoldDB" id="A0A4P8IDP9"/>
<evidence type="ECO:0000313" key="1">
    <source>
        <dbReference type="EMBL" id="QCP34915.1"/>
    </source>
</evidence>